<reference evidence="3" key="1">
    <citation type="journal article" date="2014" name="Proc. Natl. Acad. Sci. U.S.A.">
        <title>Extensive sampling of basidiomycete genomes demonstrates inadequacy of the white-rot/brown-rot paradigm for wood decay fungi.</title>
        <authorList>
            <person name="Riley R."/>
            <person name="Salamov A.A."/>
            <person name="Brown D.W."/>
            <person name="Nagy L.G."/>
            <person name="Floudas D."/>
            <person name="Held B.W."/>
            <person name="Levasseur A."/>
            <person name="Lombard V."/>
            <person name="Morin E."/>
            <person name="Otillar R."/>
            <person name="Lindquist E.A."/>
            <person name="Sun H."/>
            <person name="LaButti K.M."/>
            <person name="Schmutz J."/>
            <person name="Jabbour D."/>
            <person name="Luo H."/>
            <person name="Baker S.E."/>
            <person name="Pisabarro A.G."/>
            <person name="Walton J.D."/>
            <person name="Blanchette R.A."/>
            <person name="Henrissat B."/>
            <person name="Martin F."/>
            <person name="Cullen D."/>
            <person name="Hibbett D.S."/>
            <person name="Grigoriev I.V."/>
        </authorList>
    </citation>
    <scope>NUCLEOTIDE SEQUENCE [LARGE SCALE GENOMIC DNA]</scope>
    <source>
        <strain evidence="3">CBS 339.88</strain>
    </source>
</reference>
<dbReference type="Proteomes" id="UP000027222">
    <property type="component" value="Unassembled WGS sequence"/>
</dbReference>
<evidence type="ECO:0000256" key="1">
    <source>
        <dbReference type="SAM" id="MobiDB-lite"/>
    </source>
</evidence>
<dbReference type="HOGENOM" id="CLU_1468248_0_0_1"/>
<evidence type="ECO:0000313" key="3">
    <source>
        <dbReference type="Proteomes" id="UP000027222"/>
    </source>
</evidence>
<proteinExistence type="predicted"/>
<gene>
    <name evidence="2" type="ORF">GALMADRAFT_774755</name>
</gene>
<name>A0A067SWN3_GALM3</name>
<keyword evidence="3" id="KW-1185">Reference proteome</keyword>
<dbReference type="AlphaFoldDB" id="A0A067SWN3"/>
<evidence type="ECO:0000313" key="2">
    <source>
        <dbReference type="EMBL" id="KDR72099.1"/>
    </source>
</evidence>
<dbReference type="EMBL" id="KL142390">
    <property type="protein sequence ID" value="KDR72099.1"/>
    <property type="molecule type" value="Genomic_DNA"/>
</dbReference>
<sequence>MEIYSAGTQKKEGEKELELSSSRVGTLSTTSRRERQGQKLVGRRLNVISSLKALLGIEIYDMEDHPVPLSRHSQAGGDTHKREMSKSEEFMYEVVIRLRTLWWFEVGSFDFHDNGLLKTISNQEEMDRNGAELLNSPYFERGSAISHRENLPVFEKPQDFRKRNVRLYLLFIHSPERRVDEVHV</sequence>
<accession>A0A067SWN3</accession>
<organism evidence="2 3">
    <name type="scientific">Galerina marginata (strain CBS 339.88)</name>
    <dbReference type="NCBI Taxonomy" id="685588"/>
    <lineage>
        <taxon>Eukaryota</taxon>
        <taxon>Fungi</taxon>
        <taxon>Dikarya</taxon>
        <taxon>Basidiomycota</taxon>
        <taxon>Agaricomycotina</taxon>
        <taxon>Agaricomycetes</taxon>
        <taxon>Agaricomycetidae</taxon>
        <taxon>Agaricales</taxon>
        <taxon>Agaricineae</taxon>
        <taxon>Strophariaceae</taxon>
        <taxon>Galerina</taxon>
    </lineage>
</organism>
<feature type="compositionally biased region" description="Basic and acidic residues" evidence="1">
    <location>
        <begin position="9"/>
        <end position="18"/>
    </location>
</feature>
<protein>
    <submittedName>
        <fullName evidence="2">Uncharacterized protein</fullName>
    </submittedName>
</protein>
<feature type="region of interest" description="Disordered" evidence="1">
    <location>
        <begin position="1"/>
        <end position="36"/>
    </location>
</feature>